<accession>E4XWF7</accession>
<sequence>MRTVHIKDQNRFWPFIFLGIGLYLVQRLVFHHAYSEEKNLKLWKSMDSETRKVIFQLRKIAEQGESTEDEDMADIDEDVEFEEGEKDIKLVGDPAMIRRFASMNGREQESKLLNDNVKKSVLMLGEFKSGANFVSQIINQRQDALYLFEPLSPFGTSCNKEKDVKTHVLYQLNRCKFPNQEENFAKRGNRI</sequence>
<evidence type="ECO:0000313" key="3">
    <source>
        <dbReference type="Proteomes" id="UP000001307"/>
    </source>
</evidence>
<keyword evidence="1" id="KW-0472">Membrane</keyword>
<name>E4XWF7_OIKDI</name>
<proteinExistence type="predicted"/>
<evidence type="ECO:0000256" key="1">
    <source>
        <dbReference type="SAM" id="Phobius"/>
    </source>
</evidence>
<dbReference type="EMBL" id="FN653242">
    <property type="protein sequence ID" value="CBY14012.1"/>
    <property type="molecule type" value="Genomic_DNA"/>
</dbReference>
<organism evidence="2">
    <name type="scientific">Oikopleura dioica</name>
    <name type="common">Tunicate</name>
    <dbReference type="NCBI Taxonomy" id="34765"/>
    <lineage>
        <taxon>Eukaryota</taxon>
        <taxon>Metazoa</taxon>
        <taxon>Chordata</taxon>
        <taxon>Tunicata</taxon>
        <taxon>Appendicularia</taxon>
        <taxon>Copelata</taxon>
        <taxon>Oikopleuridae</taxon>
        <taxon>Oikopleura</taxon>
    </lineage>
</organism>
<evidence type="ECO:0000313" key="2">
    <source>
        <dbReference type="EMBL" id="CBY14012.1"/>
    </source>
</evidence>
<keyword evidence="1" id="KW-0812">Transmembrane</keyword>
<dbReference type="AlphaFoldDB" id="E4XWF7"/>
<keyword evidence="1" id="KW-1133">Transmembrane helix</keyword>
<dbReference type="InParanoid" id="E4XWF7"/>
<keyword evidence="3" id="KW-1185">Reference proteome</keyword>
<feature type="non-terminal residue" evidence="2">
    <location>
        <position position="191"/>
    </location>
</feature>
<gene>
    <name evidence="2" type="ORF">GSOID_T00006976001</name>
</gene>
<reference evidence="2" key="1">
    <citation type="journal article" date="2010" name="Science">
        <title>Plasticity of animal genome architecture unmasked by rapid evolution of a pelagic tunicate.</title>
        <authorList>
            <person name="Denoeud F."/>
            <person name="Henriet S."/>
            <person name="Mungpakdee S."/>
            <person name="Aury J.M."/>
            <person name="Da Silva C."/>
            <person name="Brinkmann H."/>
            <person name="Mikhaleva J."/>
            <person name="Olsen L.C."/>
            <person name="Jubin C."/>
            <person name="Canestro C."/>
            <person name="Bouquet J.M."/>
            <person name="Danks G."/>
            <person name="Poulain J."/>
            <person name="Campsteijn C."/>
            <person name="Adamski M."/>
            <person name="Cross I."/>
            <person name="Yadetie F."/>
            <person name="Muffato M."/>
            <person name="Louis A."/>
            <person name="Butcher S."/>
            <person name="Tsagkogeorga G."/>
            <person name="Konrad A."/>
            <person name="Singh S."/>
            <person name="Jensen M.F."/>
            <person name="Cong E.H."/>
            <person name="Eikeseth-Otteraa H."/>
            <person name="Noel B."/>
            <person name="Anthouard V."/>
            <person name="Porcel B.M."/>
            <person name="Kachouri-Lafond R."/>
            <person name="Nishino A."/>
            <person name="Ugolini M."/>
            <person name="Chourrout P."/>
            <person name="Nishida H."/>
            <person name="Aasland R."/>
            <person name="Huzurbazar S."/>
            <person name="Westhof E."/>
            <person name="Delsuc F."/>
            <person name="Lehrach H."/>
            <person name="Reinhardt R."/>
            <person name="Weissenbach J."/>
            <person name="Roy S.W."/>
            <person name="Artiguenave F."/>
            <person name="Postlethwait J.H."/>
            <person name="Manak J.R."/>
            <person name="Thompson E.M."/>
            <person name="Jaillon O."/>
            <person name="Du Pasquier L."/>
            <person name="Boudinot P."/>
            <person name="Liberles D.A."/>
            <person name="Volff J.N."/>
            <person name="Philippe H."/>
            <person name="Lenhard B."/>
            <person name="Roest Crollius H."/>
            <person name="Wincker P."/>
            <person name="Chourrout D."/>
        </authorList>
    </citation>
    <scope>NUCLEOTIDE SEQUENCE [LARGE SCALE GENOMIC DNA]</scope>
</reference>
<feature type="transmembrane region" description="Helical" evidence="1">
    <location>
        <begin position="12"/>
        <end position="30"/>
    </location>
</feature>
<dbReference type="Proteomes" id="UP000001307">
    <property type="component" value="Unassembled WGS sequence"/>
</dbReference>
<protein>
    <submittedName>
        <fullName evidence="2">Uncharacterized protein</fullName>
    </submittedName>
</protein>